<evidence type="ECO:0000256" key="11">
    <source>
        <dbReference type="ARBA" id="ARBA00023136"/>
    </source>
</evidence>
<dbReference type="Gene3D" id="3.90.550.10">
    <property type="entry name" value="Spore Coat Polysaccharide Biosynthesis Protein SpsA, Chain A"/>
    <property type="match status" value="1"/>
</dbReference>
<dbReference type="EMBL" id="JBEAFC010000009">
    <property type="protein sequence ID" value="KAL1542226.1"/>
    <property type="molecule type" value="Genomic_DNA"/>
</dbReference>
<keyword evidence="10 13" id="KW-1133">Transmembrane helix</keyword>
<dbReference type="PANTHER" id="PTHR10859">
    <property type="entry name" value="GLYCOSYL TRANSFERASE"/>
    <property type="match status" value="1"/>
</dbReference>
<keyword evidence="5 15" id="KW-0328">Glycosyltransferase</keyword>
<dbReference type="AlphaFoldDB" id="A0ABD1GDN1"/>
<sequence length="337" mass="37931">MGFVWELFESLSIAASVFAFGLLAAIVFASFNRTRNHKCHVEAPPVFEDPNSLKSVPCPHILDPAEKYISLIIPAYNEEHRLPGALDETLNYLEERAAKDKAFTYEVIIVDDGSADDTKRVAFDFVKKYTVENVRLVLLGRNHGKGEAIRKGMLHSRGELLLMLDADGATKVSDLEKLENQIHAVAAKEQKYGDSTSSGDATLRISDVPIAAFGSRAHLEEKALASRKWYRNFLMKGFHLVVLLAAGPGIRDTQCGFKMFTRAAARKLFTNIRLKRWCFDVELVYLCKFFRIPMIEISVSWSEIPGSKVNLFSIPNMLWEMGLMSVGYRTGMWKIDS</sequence>
<keyword evidence="7 13" id="KW-0812">Transmembrane</keyword>
<dbReference type="SUPFAM" id="SSF53448">
    <property type="entry name" value="Nucleotide-diphospho-sugar transferases"/>
    <property type="match status" value="1"/>
</dbReference>
<dbReference type="PANTHER" id="PTHR10859:SF91">
    <property type="entry name" value="DOLICHYL-PHOSPHATE BETA-GLUCOSYLTRANSFERASE"/>
    <property type="match status" value="1"/>
</dbReference>
<evidence type="ECO:0000256" key="1">
    <source>
        <dbReference type="ARBA" id="ARBA00004389"/>
    </source>
</evidence>
<evidence type="ECO:0000256" key="2">
    <source>
        <dbReference type="ARBA" id="ARBA00004922"/>
    </source>
</evidence>
<reference evidence="15 16" key="1">
    <citation type="submission" date="2024-06" db="EMBL/GenBank/DDBJ databases">
        <title>A chromosome level genome sequence of Diviner's sage (Salvia divinorum).</title>
        <authorList>
            <person name="Ford S.A."/>
            <person name="Ro D.-K."/>
            <person name="Ness R.W."/>
            <person name="Phillips M.A."/>
        </authorList>
    </citation>
    <scope>NUCLEOTIDE SEQUENCE [LARGE SCALE GENOMIC DNA]</scope>
    <source>
        <strain evidence="15">SAF-2024a</strain>
        <tissue evidence="15">Leaf</tissue>
    </source>
</reference>
<evidence type="ECO:0000256" key="10">
    <source>
        <dbReference type="ARBA" id="ARBA00022989"/>
    </source>
</evidence>
<evidence type="ECO:0000256" key="13">
    <source>
        <dbReference type="SAM" id="Phobius"/>
    </source>
</evidence>
<evidence type="ECO:0000256" key="4">
    <source>
        <dbReference type="ARBA" id="ARBA00012583"/>
    </source>
</evidence>
<keyword evidence="8" id="KW-0256">Endoplasmic reticulum</keyword>
<dbReference type="CDD" id="cd04188">
    <property type="entry name" value="DPG_synthase"/>
    <property type="match status" value="1"/>
</dbReference>
<proteinExistence type="inferred from homology"/>
<evidence type="ECO:0000256" key="8">
    <source>
        <dbReference type="ARBA" id="ARBA00022824"/>
    </source>
</evidence>
<dbReference type="EC" id="2.4.1.117" evidence="4"/>
<keyword evidence="9" id="KW-0735">Signal-anchor</keyword>
<evidence type="ECO:0000313" key="15">
    <source>
        <dbReference type="EMBL" id="KAL1542226.1"/>
    </source>
</evidence>
<name>A0ABD1GDN1_SALDI</name>
<evidence type="ECO:0000259" key="14">
    <source>
        <dbReference type="Pfam" id="PF00535"/>
    </source>
</evidence>
<evidence type="ECO:0000313" key="16">
    <source>
        <dbReference type="Proteomes" id="UP001567538"/>
    </source>
</evidence>
<accession>A0ABD1GDN1</accession>
<keyword evidence="11 13" id="KW-0472">Membrane</keyword>
<gene>
    <name evidence="15" type="ORF">AAHA92_26351</name>
</gene>
<comment type="subcellular location">
    <subcellularLocation>
        <location evidence="1">Endoplasmic reticulum membrane</location>
        <topology evidence="1">Single-pass membrane protein</topology>
    </subcellularLocation>
</comment>
<feature type="transmembrane region" description="Helical" evidence="13">
    <location>
        <begin position="12"/>
        <end position="31"/>
    </location>
</feature>
<evidence type="ECO:0000256" key="3">
    <source>
        <dbReference type="ARBA" id="ARBA00006739"/>
    </source>
</evidence>
<dbReference type="Proteomes" id="UP001567538">
    <property type="component" value="Unassembled WGS sequence"/>
</dbReference>
<dbReference type="GO" id="GO:0005789">
    <property type="term" value="C:endoplasmic reticulum membrane"/>
    <property type="evidence" value="ECO:0007669"/>
    <property type="project" value="UniProtKB-SubCell"/>
</dbReference>
<comment type="similarity">
    <text evidence="3">Belongs to the glycosyltransferase 2 family.</text>
</comment>
<comment type="catalytic activity">
    <reaction evidence="12">
        <text>a di-trans,poly-cis-dolichyl phosphate + UDP-alpha-D-glucose = a di-trans,poly-cis-dolichyl beta-D-glucosyl phosphate + UDP</text>
        <dbReference type="Rhea" id="RHEA:15401"/>
        <dbReference type="Rhea" id="RHEA-COMP:19498"/>
        <dbReference type="Rhea" id="RHEA-COMP:19502"/>
        <dbReference type="ChEBI" id="CHEBI:57525"/>
        <dbReference type="ChEBI" id="CHEBI:57683"/>
        <dbReference type="ChEBI" id="CHEBI:58223"/>
        <dbReference type="ChEBI" id="CHEBI:58885"/>
        <dbReference type="EC" id="2.4.1.117"/>
    </reaction>
    <physiologicalReaction direction="left-to-right" evidence="12">
        <dbReference type="Rhea" id="RHEA:15402"/>
    </physiologicalReaction>
</comment>
<dbReference type="InterPro" id="IPR001173">
    <property type="entry name" value="Glyco_trans_2-like"/>
</dbReference>
<comment type="pathway">
    <text evidence="2">Protein modification; protein glycosylation.</text>
</comment>
<keyword evidence="16" id="KW-1185">Reference proteome</keyword>
<evidence type="ECO:0000256" key="7">
    <source>
        <dbReference type="ARBA" id="ARBA00022692"/>
    </source>
</evidence>
<evidence type="ECO:0000256" key="6">
    <source>
        <dbReference type="ARBA" id="ARBA00022679"/>
    </source>
</evidence>
<keyword evidence="6 15" id="KW-0808">Transferase</keyword>
<evidence type="ECO:0000256" key="12">
    <source>
        <dbReference type="ARBA" id="ARBA00045097"/>
    </source>
</evidence>
<protein>
    <recommendedName>
        <fullName evidence="4">dolichyl-phosphate beta-glucosyltransferase</fullName>
        <ecNumber evidence="4">2.4.1.117</ecNumber>
    </recommendedName>
</protein>
<dbReference type="InterPro" id="IPR029044">
    <property type="entry name" value="Nucleotide-diphossugar_trans"/>
</dbReference>
<evidence type="ECO:0000256" key="9">
    <source>
        <dbReference type="ARBA" id="ARBA00022968"/>
    </source>
</evidence>
<dbReference type="InterPro" id="IPR035518">
    <property type="entry name" value="DPG_synthase"/>
</dbReference>
<feature type="domain" description="Glycosyltransferase 2-like" evidence="14">
    <location>
        <begin position="70"/>
        <end position="183"/>
    </location>
</feature>
<evidence type="ECO:0000256" key="5">
    <source>
        <dbReference type="ARBA" id="ARBA00022676"/>
    </source>
</evidence>
<dbReference type="FunFam" id="3.90.550.10:FF:000115">
    <property type="entry name" value="Dolichyl-phosphate beta-glucosyltransferase isoform A"/>
    <property type="match status" value="1"/>
</dbReference>
<organism evidence="15 16">
    <name type="scientific">Salvia divinorum</name>
    <name type="common">Maria pastora</name>
    <name type="synonym">Diviner's sage</name>
    <dbReference type="NCBI Taxonomy" id="28513"/>
    <lineage>
        <taxon>Eukaryota</taxon>
        <taxon>Viridiplantae</taxon>
        <taxon>Streptophyta</taxon>
        <taxon>Embryophyta</taxon>
        <taxon>Tracheophyta</taxon>
        <taxon>Spermatophyta</taxon>
        <taxon>Magnoliopsida</taxon>
        <taxon>eudicotyledons</taxon>
        <taxon>Gunneridae</taxon>
        <taxon>Pentapetalae</taxon>
        <taxon>asterids</taxon>
        <taxon>lamiids</taxon>
        <taxon>Lamiales</taxon>
        <taxon>Lamiaceae</taxon>
        <taxon>Nepetoideae</taxon>
        <taxon>Mentheae</taxon>
        <taxon>Salviinae</taxon>
        <taxon>Salvia</taxon>
        <taxon>Salvia subgen. Calosphace</taxon>
    </lineage>
</organism>
<dbReference type="GO" id="GO:0004581">
    <property type="term" value="F:dolichyl-phosphate beta-glucosyltransferase activity"/>
    <property type="evidence" value="ECO:0007669"/>
    <property type="project" value="UniProtKB-EC"/>
</dbReference>
<dbReference type="Pfam" id="PF00535">
    <property type="entry name" value="Glycos_transf_2"/>
    <property type="match status" value="1"/>
</dbReference>
<comment type="caution">
    <text evidence="15">The sequence shown here is derived from an EMBL/GenBank/DDBJ whole genome shotgun (WGS) entry which is preliminary data.</text>
</comment>